<feature type="transmembrane region" description="Helical" evidence="1">
    <location>
        <begin position="25"/>
        <end position="46"/>
    </location>
</feature>
<name>A0A8E6EZF0_9BACT</name>
<keyword evidence="1" id="KW-0812">Transmembrane</keyword>
<feature type="transmembrane region" description="Helical" evidence="1">
    <location>
        <begin position="320"/>
        <end position="342"/>
    </location>
</feature>
<keyword evidence="3" id="KW-1185">Reference proteome</keyword>
<feature type="transmembrane region" description="Helical" evidence="1">
    <location>
        <begin position="396"/>
        <end position="416"/>
    </location>
</feature>
<sequence>MGEMLRLADNPLFLKHVRSRLRRSAMLPTLILVGFLCCCLLFVDLWFRFMSAPPNPNLYPFCYFILVGMQGLILYILGGSQVSSSVAYVKDSGILDYHRITPIPARVQAIGFILGAPIREYILFIITLPFSFALAMLSDVGISGFSKIFLVMVGATVLNHTIAFLVGLSAKTSRAATGRYFGILAMIWFGTNAISGMALMNAEQYHGPTLISPYPVVREVINEVLFKNAPAANVPPPNNFVKPQPAQNKGAAVKQNPFGAPVQPGFNPNANPLFFANKAEPKLFGIEIPLVLQTLLAQGTLLTFLFIGATRRIHSARISIFSKLEAVAFFGAVNLFAIATLWKIPVEGLVIANVYGLMILAIVMIGLCTQTRGELMRGYQRALKQGRKVPRTFDDLASNHGAILSIGAILGAFAIFHYNLMAGVQVAAQAPRVESYVYGFAVALGAIVSVGFLIQYCKLRYPKRWSHRLGFFMFFIWFAPMLLALISSVIGNGNSAISQMFLALSPIVSLPMVILIDRVGAAVNMGTEEFRAIAIGAVFFESILFLLISVRAERRLRSEALSEHEEDHRQLNDPEYEVELD</sequence>
<feature type="transmembrane region" description="Helical" evidence="1">
    <location>
        <begin position="496"/>
        <end position="520"/>
    </location>
</feature>
<feature type="transmembrane region" description="Helical" evidence="1">
    <location>
        <begin position="436"/>
        <end position="457"/>
    </location>
</feature>
<feature type="transmembrane region" description="Helical" evidence="1">
    <location>
        <begin position="121"/>
        <end position="142"/>
    </location>
</feature>
<keyword evidence="1" id="KW-0472">Membrane</keyword>
<organism evidence="2 3">
    <name type="scientific">Telmatocola sphagniphila</name>
    <dbReference type="NCBI Taxonomy" id="1123043"/>
    <lineage>
        <taxon>Bacteria</taxon>
        <taxon>Pseudomonadati</taxon>
        <taxon>Planctomycetota</taxon>
        <taxon>Planctomycetia</taxon>
        <taxon>Gemmatales</taxon>
        <taxon>Gemmataceae</taxon>
    </lineage>
</organism>
<feature type="transmembrane region" description="Helical" evidence="1">
    <location>
        <begin position="532"/>
        <end position="552"/>
    </location>
</feature>
<feature type="transmembrane region" description="Helical" evidence="1">
    <location>
        <begin position="148"/>
        <end position="168"/>
    </location>
</feature>
<feature type="transmembrane region" description="Helical" evidence="1">
    <location>
        <begin position="180"/>
        <end position="200"/>
    </location>
</feature>
<accession>A0A8E6EZF0</accession>
<dbReference type="AlphaFoldDB" id="A0A8E6EZF0"/>
<feature type="transmembrane region" description="Helical" evidence="1">
    <location>
        <begin position="58"/>
        <end position="77"/>
    </location>
</feature>
<protein>
    <submittedName>
        <fullName evidence="2">Uncharacterized protein</fullName>
    </submittedName>
</protein>
<evidence type="ECO:0000313" key="2">
    <source>
        <dbReference type="EMBL" id="QVL33683.1"/>
    </source>
</evidence>
<dbReference type="EMBL" id="CP074694">
    <property type="protein sequence ID" value="QVL33683.1"/>
    <property type="molecule type" value="Genomic_DNA"/>
</dbReference>
<feature type="transmembrane region" description="Helical" evidence="1">
    <location>
        <begin position="354"/>
        <end position="375"/>
    </location>
</feature>
<reference evidence="2" key="1">
    <citation type="submission" date="2021-05" db="EMBL/GenBank/DDBJ databases">
        <title>Complete genome sequence of the cellulolytic planctomycete Telmatocola sphagniphila SP2T and characterization of the first cellulase from planctomycetes.</title>
        <authorList>
            <person name="Rakitin A.L."/>
            <person name="Beletsky A.V."/>
            <person name="Naumoff D.G."/>
            <person name="Kulichevskaya I.S."/>
            <person name="Mardanov A.V."/>
            <person name="Ravin N.V."/>
            <person name="Dedysh S.N."/>
        </authorList>
    </citation>
    <scope>NUCLEOTIDE SEQUENCE</scope>
    <source>
        <strain evidence="2">SP2T</strain>
    </source>
</reference>
<feature type="transmembrane region" description="Helical" evidence="1">
    <location>
        <begin position="290"/>
        <end position="308"/>
    </location>
</feature>
<evidence type="ECO:0000256" key="1">
    <source>
        <dbReference type="SAM" id="Phobius"/>
    </source>
</evidence>
<dbReference type="Proteomes" id="UP000676194">
    <property type="component" value="Chromosome"/>
</dbReference>
<keyword evidence="1" id="KW-1133">Transmembrane helix</keyword>
<evidence type="ECO:0000313" key="3">
    <source>
        <dbReference type="Proteomes" id="UP000676194"/>
    </source>
</evidence>
<proteinExistence type="predicted"/>
<gene>
    <name evidence="2" type="ORF">KIH39_07175</name>
</gene>
<feature type="transmembrane region" description="Helical" evidence="1">
    <location>
        <begin position="469"/>
        <end position="490"/>
    </location>
</feature>
<dbReference type="RefSeq" id="WP_213498616.1">
    <property type="nucleotide sequence ID" value="NZ_CP074694.1"/>
</dbReference>
<dbReference type="KEGG" id="tsph:KIH39_07175"/>